<gene>
    <name evidence="5" type="primary">LOC105756001</name>
</gene>
<dbReference type="PANTHER" id="PTHR12200:SF25">
    <property type="entry name" value="PYRIN AND HIN DOMAIN-CONTAINING PROTEIN 1"/>
    <property type="match status" value="1"/>
</dbReference>
<sequence length="121" mass="14076">MENEYKKIILLEELCVINDYSFKILKNFLAHDLQLTRKMEEEYDRIKIVDLMEEKFQGAAYRMLKRAKLKVAKDIEEKRTLIKSSKQDRTGPAMSTFTTQEGQEESERGPASTPVNENTAV</sequence>
<dbReference type="InterPro" id="IPR040205">
    <property type="entry name" value="HIN-200"/>
</dbReference>
<dbReference type="PROSITE" id="PS50824">
    <property type="entry name" value="DAPIN"/>
    <property type="match status" value="1"/>
</dbReference>
<dbReference type="GO" id="GO:0035458">
    <property type="term" value="P:cellular response to interferon-beta"/>
    <property type="evidence" value="ECO:0007669"/>
    <property type="project" value="InterPro"/>
</dbReference>
<evidence type="ECO:0000256" key="1">
    <source>
        <dbReference type="ARBA" id="ARBA00008647"/>
    </source>
</evidence>
<feature type="region of interest" description="Disordered" evidence="2">
    <location>
        <begin position="81"/>
        <end position="121"/>
    </location>
</feature>
<dbReference type="PANTHER" id="PTHR12200">
    <property type="entry name" value="INTERFERON-INDUCIBLE PROTEIN AIM2 FAMILY MEMBER"/>
    <property type="match status" value="1"/>
</dbReference>
<dbReference type="SMART" id="SM01289">
    <property type="entry name" value="PYRIN"/>
    <property type="match status" value="1"/>
</dbReference>
<dbReference type="RefSeq" id="XP_023581124.1">
    <property type="nucleotide sequence ID" value="XM_023725356.1"/>
</dbReference>
<comment type="similarity">
    <text evidence="1">Belongs to the HIN-200 family.</text>
</comment>
<dbReference type="STRING" id="127582.A0A2Y9QP48"/>
<accession>A0A2Y9QP48</accession>
<dbReference type="GO" id="GO:0005654">
    <property type="term" value="C:nucleoplasm"/>
    <property type="evidence" value="ECO:0007669"/>
    <property type="project" value="TreeGrafter"/>
</dbReference>
<dbReference type="KEGG" id="tmu:105756001"/>
<proteinExistence type="inferred from homology"/>
<keyword evidence="4" id="KW-1185">Reference proteome</keyword>
<evidence type="ECO:0000256" key="2">
    <source>
        <dbReference type="SAM" id="MobiDB-lite"/>
    </source>
</evidence>
<dbReference type="InterPro" id="IPR011029">
    <property type="entry name" value="DEATH-like_dom_sf"/>
</dbReference>
<protein>
    <submittedName>
        <fullName evidence="5">Pyrin and HIN domain-containing protein 1-like</fullName>
    </submittedName>
</protein>
<organism evidence="4 5">
    <name type="scientific">Trichechus manatus latirostris</name>
    <name type="common">Florida manatee</name>
    <dbReference type="NCBI Taxonomy" id="127582"/>
    <lineage>
        <taxon>Eukaryota</taxon>
        <taxon>Metazoa</taxon>
        <taxon>Chordata</taxon>
        <taxon>Craniata</taxon>
        <taxon>Vertebrata</taxon>
        <taxon>Euteleostomi</taxon>
        <taxon>Mammalia</taxon>
        <taxon>Eutheria</taxon>
        <taxon>Afrotheria</taxon>
        <taxon>Sirenia</taxon>
        <taxon>Trichechidae</taxon>
        <taxon>Trichechus</taxon>
    </lineage>
</organism>
<dbReference type="Gene3D" id="1.10.533.10">
    <property type="entry name" value="Death Domain, Fas"/>
    <property type="match status" value="1"/>
</dbReference>
<dbReference type="Pfam" id="PF02758">
    <property type="entry name" value="PYRIN"/>
    <property type="match status" value="1"/>
</dbReference>
<dbReference type="InParanoid" id="A0A2Y9QP48"/>
<reference evidence="5" key="1">
    <citation type="submission" date="2025-08" db="UniProtKB">
        <authorList>
            <consortium name="RefSeq"/>
        </authorList>
    </citation>
    <scope>IDENTIFICATION</scope>
</reference>
<feature type="domain" description="Pyrin" evidence="3">
    <location>
        <begin position="1"/>
        <end position="56"/>
    </location>
</feature>
<dbReference type="GO" id="GO:0002218">
    <property type="term" value="P:activation of innate immune response"/>
    <property type="evidence" value="ECO:0007669"/>
    <property type="project" value="InterPro"/>
</dbReference>
<dbReference type="Proteomes" id="UP000248480">
    <property type="component" value="Unplaced"/>
</dbReference>
<dbReference type="GeneID" id="105756001"/>
<dbReference type="AlphaFoldDB" id="A0A2Y9QP48"/>
<evidence type="ECO:0000313" key="5">
    <source>
        <dbReference type="RefSeq" id="XP_023581124.1"/>
    </source>
</evidence>
<dbReference type="GO" id="GO:0003690">
    <property type="term" value="F:double-stranded DNA binding"/>
    <property type="evidence" value="ECO:0007669"/>
    <property type="project" value="TreeGrafter"/>
</dbReference>
<dbReference type="GO" id="GO:0005829">
    <property type="term" value="C:cytosol"/>
    <property type="evidence" value="ECO:0007669"/>
    <property type="project" value="TreeGrafter"/>
</dbReference>
<name>A0A2Y9QP48_TRIMA</name>
<evidence type="ECO:0000259" key="3">
    <source>
        <dbReference type="PROSITE" id="PS50824"/>
    </source>
</evidence>
<dbReference type="InterPro" id="IPR004020">
    <property type="entry name" value="DAPIN"/>
</dbReference>
<evidence type="ECO:0000313" key="4">
    <source>
        <dbReference type="Proteomes" id="UP000248480"/>
    </source>
</evidence>